<reference evidence="2" key="1">
    <citation type="journal article" date="2019" name="Int. J. Syst. Evol. Microbiol.">
        <title>The Global Catalogue of Microorganisms (GCM) 10K type strain sequencing project: providing services to taxonomists for standard genome sequencing and annotation.</title>
        <authorList>
            <consortium name="The Broad Institute Genomics Platform"/>
            <consortium name="The Broad Institute Genome Sequencing Center for Infectious Disease"/>
            <person name="Wu L."/>
            <person name="Ma J."/>
        </authorList>
    </citation>
    <scope>NUCLEOTIDE SEQUENCE [LARGE SCALE GENOMIC DNA]</scope>
    <source>
        <strain evidence="2">CECT 7956</strain>
    </source>
</reference>
<keyword evidence="2" id="KW-1185">Reference proteome</keyword>
<accession>A0ABV7Z1H9</accession>
<proteinExistence type="predicted"/>
<gene>
    <name evidence="1" type="ORF">ACFOOI_21880</name>
</gene>
<dbReference type="EMBL" id="JBHRYQ010000002">
    <property type="protein sequence ID" value="MFC3813329.1"/>
    <property type="molecule type" value="Genomic_DNA"/>
</dbReference>
<name>A0ABV7Z1H9_9BACT</name>
<sequence length="66" mass="7595">MTTDQIINHEGSLPQEVVIEDKTASEQLRLIAELEEEDKQTIFKLVDKMLTNKRFKDFFAKNAAAL</sequence>
<organism evidence="1 2">
    <name type="scientific">Lacihabitans lacunae</name>
    <dbReference type="NCBI Taxonomy" id="1028214"/>
    <lineage>
        <taxon>Bacteria</taxon>
        <taxon>Pseudomonadati</taxon>
        <taxon>Bacteroidota</taxon>
        <taxon>Cytophagia</taxon>
        <taxon>Cytophagales</taxon>
        <taxon>Leadbetterellaceae</taxon>
        <taxon>Lacihabitans</taxon>
    </lineage>
</organism>
<dbReference type="RefSeq" id="WP_379840317.1">
    <property type="nucleotide sequence ID" value="NZ_JBHRYQ010000002.1"/>
</dbReference>
<comment type="caution">
    <text evidence="1">The sequence shown here is derived from an EMBL/GenBank/DDBJ whole genome shotgun (WGS) entry which is preliminary data.</text>
</comment>
<evidence type="ECO:0000313" key="1">
    <source>
        <dbReference type="EMBL" id="MFC3813329.1"/>
    </source>
</evidence>
<dbReference type="Proteomes" id="UP001595616">
    <property type="component" value="Unassembled WGS sequence"/>
</dbReference>
<protein>
    <submittedName>
        <fullName evidence="1">Transcriptional regulator</fullName>
    </submittedName>
</protein>
<evidence type="ECO:0000313" key="2">
    <source>
        <dbReference type="Proteomes" id="UP001595616"/>
    </source>
</evidence>